<sequence>MNANEILEMMRKGMGEVPGAIEKSVPVDPALIQEHMRSKAFAMPAEQPALDEDTRTLIYLAAALAGTSPACVKAMSNKIVQQGIAPAKVIETVHIVRLALATKIIGDAEPVFDALGRLASK</sequence>
<dbReference type="EMBL" id="CP017476">
    <property type="protein sequence ID" value="AOW14445.1"/>
    <property type="molecule type" value="Genomic_DNA"/>
</dbReference>
<name>A0A163CLW1_9BURK</name>
<dbReference type="RefSeq" id="WP_066085380.1">
    <property type="nucleotide sequence ID" value="NZ_CP017476.1"/>
</dbReference>
<gene>
    <name evidence="2" type="ORF">LPB072_18015</name>
    <name evidence="3" type="ORF">LPB72_03020</name>
</gene>
<evidence type="ECO:0000313" key="2">
    <source>
        <dbReference type="EMBL" id="AOW14445.1"/>
    </source>
</evidence>
<dbReference type="Proteomes" id="UP000185680">
    <property type="component" value="Chromosome"/>
</dbReference>
<dbReference type="EMBL" id="LVWD01000003">
    <property type="protein sequence ID" value="OAD43532.1"/>
    <property type="molecule type" value="Genomic_DNA"/>
</dbReference>
<dbReference type="Proteomes" id="UP000185657">
    <property type="component" value="Unassembled WGS sequence"/>
</dbReference>
<dbReference type="Gene3D" id="1.20.1290.10">
    <property type="entry name" value="AhpD-like"/>
    <property type="match status" value="1"/>
</dbReference>
<dbReference type="AlphaFoldDB" id="A0A163CLW1"/>
<dbReference type="KEGG" id="hyl:LPB072_18015"/>
<evidence type="ECO:0000313" key="5">
    <source>
        <dbReference type="Proteomes" id="UP000185680"/>
    </source>
</evidence>
<dbReference type="SUPFAM" id="SSF69118">
    <property type="entry name" value="AhpD-like"/>
    <property type="match status" value="1"/>
</dbReference>
<dbReference type="InterPro" id="IPR003779">
    <property type="entry name" value="CMD-like"/>
</dbReference>
<protein>
    <submittedName>
        <fullName evidence="2">Carboxymuconolactone decarboxylase</fullName>
    </submittedName>
</protein>
<organism evidence="2 5">
    <name type="scientific">Hydrogenophaga crassostreae</name>
    <dbReference type="NCBI Taxonomy" id="1763535"/>
    <lineage>
        <taxon>Bacteria</taxon>
        <taxon>Pseudomonadati</taxon>
        <taxon>Pseudomonadota</taxon>
        <taxon>Betaproteobacteria</taxon>
        <taxon>Burkholderiales</taxon>
        <taxon>Comamonadaceae</taxon>
        <taxon>Hydrogenophaga</taxon>
    </lineage>
</organism>
<evidence type="ECO:0000313" key="4">
    <source>
        <dbReference type="Proteomes" id="UP000185657"/>
    </source>
</evidence>
<dbReference type="OrthoDB" id="32395at2"/>
<dbReference type="GO" id="GO:0051920">
    <property type="term" value="F:peroxiredoxin activity"/>
    <property type="evidence" value="ECO:0007669"/>
    <property type="project" value="InterPro"/>
</dbReference>
<evidence type="ECO:0000313" key="3">
    <source>
        <dbReference type="EMBL" id="OAD43532.1"/>
    </source>
</evidence>
<keyword evidence="4" id="KW-1185">Reference proteome</keyword>
<dbReference type="Pfam" id="PF02627">
    <property type="entry name" value="CMD"/>
    <property type="match status" value="1"/>
</dbReference>
<proteinExistence type="predicted"/>
<reference evidence="3 4" key="1">
    <citation type="submission" date="2016-02" db="EMBL/GenBank/DDBJ databases">
        <title>Draft genome sequence of Hydrogenophaga sp. LPB0072.</title>
        <authorList>
            <person name="Shin S.-K."/>
            <person name="Yi H."/>
        </authorList>
    </citation>
    <scope>NUCLEOTIDE SEQUENCE [LARGE SCALE GENOMIC DNA]</scope>
    <source>
        <strain evidence="3 4">LPB0072</strain>
    </source>
</reference>
<dbReference type="InterPro" id="IPR029032">
    <property type="entry name" value="AhpD-like"/>
</dbReference>
<evidence type="ECO:0000259" key="1">
    <source>
        <dbReference type="Pfam" id="PF02627"/>
    </source>
</evidence>
<accession>A0A163CLW1</accession>
<feature type="domain" description="Carboxymuconolactone decarboxylase-like" evidence="1">
    <location>
        <begin position="45"/>
        <end position="101"/>
    </location>
</feature>
<reference evidence="2 5" key="2">
    <citation type="submission" date="2016-10" db="EMBL/GenBank/DDBJ databases">
        <title>Hydorgenophaga sp. LPB0072 isolated from gastropod.</title>
        <authorList>
            <person name="Kim E."/>
            <person name="Yi H."/>
        </authorList>
    </citation>
    <scope>NUCLEOTIDE SEQUENCE [LARGE SCALE GENOMIC DNA]</scope>
    <source>
        <strain evidence="2 5">LPB0072</strain>
    </source>
</reference>